<dbReference type="GO" id="GO:0000166">
    <property type="term" value="F:nucleotide binding"/>
    <property type="evidence" value="ECO:0007669"/>
    <property type="project" value="UniProtKB-KW"/>
</dbReference>
<dbReference type="InterPro" id="IPR030048">
    <property type="entry name" value="SurE"/>
</dbReference>
<sequence>MSELEERPFILVSNDDGIFSPGIKALAEVAAEFGDVYIVAPDKEQSAVGHSITIQVPLRASKFTVAEKFDGEAVNGTPADCVKLAHGQLLDRKPDLVVSGINHGSNAGINIMYSGTVSAATEGTILGYPSIAVSCTEYSEEANLRGCQEAARRVIKFVLKNGLPKGVTLNVNAPAGEFTGLKWTRQADSRYVEEYESRTDPFNRAYYWLTGKFELLDEGKDSDIHVLNQGYASVTPIQYDLTAYDLLGDVEDISLDD</sequence>
<dbReference type="EC" id="3.1.3.5" evidence="9"/>
<comment type="cofactor">
    <cofactor evidence="2">
        <name>Mg(2+)</name>
        <dbReference type="ChEBI" id="CHEBI:18420"/>
    </cofactor>
</comment>
<evidence type="ECO:0000313" key="12">
    <source>
        <dbReference type="Proteomes" id="UP000317557"/>
    </source>
</evidence>
<dbReference type="AlphaFoldDB" id="A0A521BM45"/>
<evidence type="ECO:0000256" key="6">
    <source>
        <dbReference type="ARBA" id="ARBA00022723"/>
    </source>
</evidence>
<evidence type="ECO:0000256" key="7">
    <source>
        <dbReference type="ARBA" id="ARBA00022741"/>
    </source>
</evidence>
<dbReference type="GO" id="GO:0004309">
    <property type="term" value="F:exopolyphosphatase activity"/>
    <property type="evidence" value="ECO:0007669"/>
    <property type="project" value="TreeGrafter"/>
</dbReference>
<dbReference type="GO" id="GO:0008254">
    <property type="term" value="F:3'-nucleotidase activity"/>
    <property type="evidence" value="ECO:0007669"/>
    <property type="project" value="TreeGrafter"/>
</dbReference>
<feature type="binding site" evidence="9">
    <location>
        <position position="15"/>
    </location>
    <ligand>
        <name>a divalent metal cation</name>
        <dbReference type="ChEBI" id="CHEBI:60240"/>
    </ligand>
</feature>
<comment type="cofactor">
    <cofactor evidence="9">
        <name>a divalent metal cation</name>
        <dbReference type="ChEBI" id="CHEBI:60240"/>
    </cofactor>
    <text evidence="9">Binds 1 divalent metal cation per subunit.</text>
</comment>
<evidence type="ECO:0000259" key="10">
    <source>
        <dbReference type="Pfam" id="PF01975"/>
    </source>
</evidence>
<feature type="binding site" evidence="9">
    <location>
        <position position="46"/>
    </location>
    <ligand>
        <name>a divalent metal cation</name>
        <dbReference type="ChEBI" id="CHEBI:60240"/>
    </ligand>
</feature>
<organism evidence="11 12">
    <name type="scientific">Gracilimonas mengyeensis</name>
    <dbReference type="NCBI Taxonomy" id="1302730"/>
    <lineage>
        <taxon>Bacteria</taxon>
        <taxon>Pseudomonadati</taxon>
        <taxon>Balneolota</taxon>
        <taxon>Balneolia</taxon>
        <taxon>Balneolales</taxon>
        <taxon>Balneolaceae</taxon>
        <taxon>Gracilimonas</taxon>
    </lineage>
</organism>
<evidence type="ECO:0000256" key="3">
    <source>
        <dbReference type="ARBA" id="ARBA00004496"/>
    </source>
</evidence>
<dbReference type="HAMAP" id="MF_00060">
    <property type="entry name" value="SurE"/>
    <property type="match status" value="1"/>
</dbReference>
<comment type="function">
    <text evidence="9">Nucleotidase that shows phosphatase activity on nucleoside 5'-monophosphates.</text>
</comment>
<protein>
    <recommendedName>
        <fullName evidence="9">5'-nucleotidase SurE</fullName>
        <ecNumber evidence="9">3.1.3.5</ecNumber>
    </recommendedName>
    <alternativeName>
        <fullName evidence="9">Nucleoside 5'-monophosphate phosphohydrolase</fullName>
    </alternativeName>
</protein>
<dbReference type="FunFam" id="3.40.1210.10:FF:000001">
    <property type="entry name" value="5'/3'-nucleotidase SurE"/>
    <property type="match status" value="1"/>
</dbReference>
<evidence type="ECO:0000256" key="8">
    <source>
        <dbReference type="ARBA" id="ARBA00022801"/>
    </source>
</evidence>
<keyword evidence="7 9" id="KW-0547">Nucleotide-binding</keyword>
<dbReference type="GO" id="GO:0046872">
    <property type="term" value="F:metal ion binding"/>
    <property type="evidence" value="ECO:0007669"/>
    <property type="project" value="UniProtKB-UniRule"/>
</dbReference>
<dbReference type="NCBIfam" id="NF001490">
    <property type="entry name" value="PRK00346.1-4"/>
    <property type="match status" value="1"/>
</dbReference>
<dbReference type="InterPro" id="IPR002828">
    <property type="entry name" value="SurE-like_Pase/nucleotidase"/>
</dbReference>
<accession>A0A521BM45</accession>
<name>A0A521BM45_9BACT</name>
<dbReference type="Proteomes" id="UP000317557">
    <property type="component" value="Unassembled WGS sequence"/>
</dbReference>
<dbReference type="NCBIfam" id="TIGR00087">
    <property type="entry name" value="surE"/>
    <property type="match status" value="1"/>
</dbReference>
<dbReference type="Gene3D" id="3.40.1210.10">
    <property type="entry name" value="Survival protein SurE-like phosphatase/nucleotidase"/>
    <property type="match status" value="1"/>
</dbReference>
<feature type="binding site" evidence="9">
    <location>
        <position position="16"/>
    </location>
    <ligand>
        <name>a divalent metal cation</name>
        <dbReference type="ChEBI" id="CHEBI:60240"/>
    </ligand>
</feature>
<dbReference type="SUPFAM" id="SSF64167">
    <property type="entry name" value="SurE-like"/>
    <property type="match status" value="1"/>
</dbReference>
<keyword evidence="8 9" id="KW-0378">Hydrolase</keyword>
<comment type="catalytic activity">
    <reaction evidence="1 9">
        <text>a ribonucleoside 5'-phosphate + H2O = a ribonucleoside + phosphate</text>
        <dbReference type="Rhea" id="RHEA:12484"/>
        <dbReference type="ChEBI" id="CHEBI:15377"/>
        <dbReference type="ChEBI" id="CHEBI:18254"/>
        <dbReference type="ChEBI" id="CHEBI:43474"/>
        <dbReference type="ChEBI" id="CHEBI:58043"/>
        <dbReference type="EC" id="3.1.3.5"/>
    </reaction>
</comment>
<dbReference type="RefSeq" id="WP_142453380.1">
    <property type="nucleotide sequence ID" value="NZ_FXTP01000002.1"/>
</dbReference>
<evidence type="ECO:0000256" key="4">
    <source>
        <dbReference type="ARBA" id="ARBA00011062"/>
    </source>
</evidence>
<evidence type="ECO:0000256" key="1">
    <source>
        <dbReference type="ARBA" id="ARBA00000815"/>
    </source>
</evidence>
<comment type="similarity">
    <text evidence="4 9">Belongs to the SurE nucleotidase family.</text>
</comment>
<evidence type="ECO:0000313" key="11">
    <source>
        <dbReference type="EMBL" id="SMO48165.1"/>
    </source>
</evidence>
<reference evidence="11 12" key="1">
    <citation type="submission" date="2017-05" db="EMBL/GenBank/DDBJ databases">
        <authorList>
            <person name="Varghese N."/>
            <person name="Submissions S."/>
        </authorList>
    </citation>
    <scope>NUCLEOTIDE SEQUENCE [LARGE SCALE GENOMIC DNA]</scope>
    <source>
        <strain evidence="11 12">DSM 21985</strain>
    </source>
</reference>
<dbReference type="Pfam" id="PF01975">
    <property type="entry name" value="SurE"/>
    <property type="match status" value="1"/>
</dbReference>
<dbReference type="GO" id="GO:0008253">
    <property type="term" value="F:5'-nucleotidase activity"/>
    <property type="evidence" value="ECO:0007669"/>
    <property type="project" value="UniProtKB-UniRule"/>
</dbReference>
<dbReference type="GO" id="GO:0005737">
    <property type="term" value="C:cytoplasm"/>
    <property type="evidence" value="ECO:0007669"/>
    <property type="project" value="UniProtKB-SubCell"/>
</dbReference>
<feature type="domain" description="Survival protein SurE-like phosphatase/nucleotidase" evidence="10">
    <location>
        <begin position="10"/>
        <end position="192"/>
    </location>
</feature>
<evidence type="ECO:0000256" key="2">
    <source>
        <dbReference type="ARBA" id="ARBA00001946"/>
    </source>
</evidence>
<evidence type="ECO:0000256" key="5">
    <source>
        <dbReference type="ARBA" id="ARBA00022490"/>
    </source>
</evidence>
<evidence type="ECO:0000256" key="9">
    <source>
        <dbReference type="HAMAP-Rule" id="MF_00060"/>
    </source>
</evidence>
<feature type="binding site" evidence="9">
    <location>
        <position position="102"/>
    </location>
    <ligand>
        <name>a divalent metal cation</name>
        <dbReference type="ChEBI" id="CHEBI:60240"/>
    </ligand>
</feature>
<comment type="subcellular location">
    <subcellularLocation>
        <location evidence="3 9">Cytoplasm</location>
    </subcellularLocation>
</comment>
<keyword evidence="5 9" id="KW-0963">Cytoplasm</keyword>
<proteinExistence type="inferred from homology"/>
<dbReference type="NCBIfam" id="NF001492">
    <property type="entry name" value="PRK00346.2-2"/>
    <property type="match status" value="1"/>
</dbReference>
<dbReference type="PANTHER" id="PTHR30457">
    <property type="entry name" value="5'-NUCLEOTIDASE SURE"/>
    <property type="match status" value="1"/>
</dbReference>
<dbReference type="PANTHER" id="PTHR30457:SF12">
    <property type="entry name" value="5'_3'-NUCLEOTIDASE SURE"/>
    <property type="match status" value="1"/>
</dbReference>
<keyword evidence="6 9" id="KW-0479">Metal-binding</keyword>
<gene>
    <name evidence="9" type="primary">surE</name>
    <name evidence="11" type="ORF">SAMN06265219_102386</name>
</gene>
<dbReference type="InterPro" id="IPR036523">
    <property type="entry name" value="SurE-like_sf"/>
</dbReference>
<dbReference type="OrthoDB" id="9780815at2"/>
<dbReference type="EMBL" id="FXTP01000002">
    <property type="protein sequence ID" value="SMO48165.1"/>
    <property type="molecule type" value="Genomic_DNA"/>
</dbReference>
<keyword evidence="12" id="KW-1185">Reference proteome</keyword>